<dbReference type="Proteomes" id="UP000278807">
    <property type="component" value="Unassembled WGS sequence"/>
</dbReference>
<gene>
    <name evidence="1" type="ORF">HNAJ_LOCUS10301</name>
</gene>
<keyword evidence="2" id="KW-1185">Reference proteome</keyword>
<sequence>MSYSTEDLEESSWNFLHDDQLESLKESHDITEQFLEVFKDSDFSTFESLRVALGEFSQKTGFIYTVKRSKRYRENDVRRHALVYNNICYGCTLHVQGTSNSVKSNESPCSSTINFSSVKGTFRVTKFSLVHNHPPPLTALNLAIHPSVFPAFIDCGESFRLAFPLMSVGSYSELAARLKHFEKRTGSVYIKYSTGLFSDTVDPQEVRCKYKKIRYVCVHYGSRKSEPIRRRNQHTTKIGCGSCFSVKYKDGRLHIVSYDMKHCHPVDPESARLYPHNRRLSPSETAEIEELLDVNASINEVKRIIKGMY</sequence>
<dbReference type="PANTHER" id="PTHR31569">
    <property type="entry name" value="SWIM-TYPE DOMAIN-CONTAINING PROTEIN"/>
    <property type="match status" value="1"/>
</dbReference>
<dbReference type="PANTHER" id="PTHR31569:SF4">
    <property type="entry name" value="SWIM-TYPE DOMAIN-CONTAINING PROTEIN"/>
    <property type="match status" value="1"/>
</dbReference>
<proteinExistence type="predicted"/>
<accession>A0A0R3TRS5</accession>
<dbReference type="InterPro" id="IPR052579">
    <property type="entry name" value="Zinc_finger_SWIM"/>
</dbReference>
<organism evidence="3">
    <name type="scientific">Rodentolepis nana</name>
    <name type="common">Dwarf tapeworm</name>
    <name type="synonym">Hymenolepis nana</name>
    <dbReference type="NCBI Taxonomy" id="102285"/>
    <lineage>
        <taxon>Eukaryota</taxon>
        <taxon>Metazoa</taxon>
        <taxon>Spiralia</taxon>
        <taxon>Lophotrochozoa</taxon>
        <taxon>Platyhelminthes</taxon>
        <taxon>Cestoda</taxon>
        <taxon>Eucestoda</taxon>
        <taxon>Cyclophyllidea</taxon>
        <taxon>Hymenolepididae</taxon>
        <taxon>Rodentolepis</taxon>
    </lineage>
</organism>
<name>A0A0R3TRS5_RODNA</name>
<evidence type="ECO:0000313" key="1">
    <source>
        <dbReference type="EMBL" id="VDO07643.1"/>
    </source>
</evidence>
<reference evidence="1 2" key="2">
    <citation type="submission" date="2018-11" db="EMBL/GenBank/DDBJ databases">
        <authorList>
            <consortium name="Pathogen Informatics"/>
        </authorList>
    </citation>
    <scope>NUCLEOTIDE SEQUENCE [LARGE SCALE GENOMIC DNA]</scope>
</reference>
<dbReference type="STRING" id="102285.A0A0R3TRS5"/>
<evidence type="ECO:0000313" key="3">
    <source>
        <dbReference type="WBParaSite" id="HNAJ_0001030601-mRNA-1"/>
    </source>
</evidence>
<dbReference type="AlphaFoldDB" id="A0A0R3TRS5"/>
<reference evidence="3" key="1">
    <citation type="submission" date="2017-02" db="UniProtKB">
        <authorList>
            <consortium name="WormBaseParasite"/>
        </authorList>
    </citation>
    <scope>IDENTIFICATION</scope>
</reference>
<dbReference type="OrthoDB" id="6237844at2759"/>
<evidence type="ECO:0000313" key="2">
    <source>
        <dbReference type="Proteomes" id="UP000278807"/>
    </source>
</evidence>
<dbReference type="WBParaSite" id="HNAJ_0001030601-mRNA-1">
    <property type="protein sequence ID" value="HNAJ_0001030601-mRNA-1"/>
    <property type="gene ID" value="HNAJ_0001030601"/>
</dbReference>
<dbReference type="EMBL" id="UZAE01012975">
    <property type="protein sequence ID" value="VDO07643.1"/>
    <property type="molecule type" value="Genomic_DNA"/>
</dbReference>
<protein>
    <submittedName>
        <fullName evidence="3">FAR1 domain-containing protein</fullName>
    </submittedName>
</protein>